<gene>
    <name evidence="8" type="ORF">LX59_02889</name>
</gene>
<name>A0A562HZ55_9GAMM</name>
<keyword evidence="4 5" id="KW-0413">Isomerase</keyword>
<dbReference type="SUPFAM" id="SSF54534">
    <property type="entry name" value="FKBP-like"/>
    <property type="match status" value="1"/>
</dbReference>
<evidence type="ECO:0000313" key="9">
    <source>
        <dbReference type="Proteomes" id="UP000319627"/>
    </source>
</evidence>
<accession>A0A562HZ55</accession>
<evidence type="ECO:0000256" key="5">
    <source>
        <dbReference type="PROSITE-ProRule" id="PRU00277"/>
    </source>
</evidence>
<evidence type="ECO:0000256" key="4">
    <source>
        <dbReference type="ARBA" id="ARBA00023235"/>
    </source>
</evidence>
<dbReference type="PANTHER" id="PTHR47861:SF4">
    <property type="entry name" value="FKBP-TYPE 16 KDA PEPTIDYL-PROLYL CIS-TRANS ISOMERASE"/>
    <property type="match status" value="1"/>
</dbReference>
<comment type="similarity">
    <text evidence="2 6">Belongs to the FKBP-type PPIase family.</text>
</comment>
<dbReference type="PANTHER" id="PTHR47861">
    <property type="entry name" value="FKBP-TYPE PEPTIDYL-PROLYL CIS-TRANS ISOMERASE SLYD"/>
    <property type="match status" value="1"/>
</dbReference>
<dbReference type="OrthoDB" id="9808891at2"/>
<dbReference type="RefSeq" id="WP_144573084.1">
    <property type="nucleotide sequence ID" value="NZ_VLKG01000014.1"/>
</dbReference>
<reference evidence="8 9" key="1">
    <citation type="submission" date="2019-07" db="EMBL/GenBank/DDBJ databases">
        <title>Genomic Encyclopedia of Type Strains, Phase I: the one thousand microbial genomes (KMG-I) project.</title>
        <authorList>
            <person name="Kyrpides N."/>
        </authorList>
    </citation>
    <scope>NUCLEOTIDE SEQUENCE [LARGE SCALE GENOMIC DNA]</scope>
    <source>
        <strain evidence="8 9">DSM 375</strain>
    </source>
</reference>
<proteinExistence type="inferred from homology"/>
<keyword evidence="3 5" id="KW-0697">Rotamase</keyword>
<evidence type="ECO:0000256" key="3">
    <source>
        <dbReference type="ARBA" id="ARBA00023110"/>
    </source>
</evidence>
<dbReference type="Gene3D" id="3.10.50.40">
    <property type="match status" value="1"/>
</dbReference>
<evidence type="ECO:0000256" key="1">
    <source>
        <dbReference type="ARBA" id="ARBA00000971"/>
    </source>
</evidence>
<dbReference type="EMBL" id="VLKG01000014">
    <property type="protein sequence ID" value="TWH64057.1"/>
    <property type="molecule type" value="Genomic_DNA"/>
</dbReference>
<sequence>MTEQLIGPGKKVTLHFAIKMDSGQLVDSTFDKKPATFTVGDGSLLPGFEHSLFGLGTGAKQSITLAPEKAFGPHNPNNVQKLSRTQFEGMELSEGLMVMFSDAAKAQLPGVVKDFDAQQVTVDFNHPLAGQTLIFDVEVIEVI</sequence>
<keyword evidence="9" id="KW-1185">Reference proteome</keyword>
<dbReference type="InterPro" id="IPR001179">
    <property type="entry name" value="PPIase_FKBP_dom"/>
</dbReference>
<evidence type="ECO:0000259" key="7">
    <source>
        <dbReference type="PROSITE" id="PS50059"/>
    </source>
</evidence>
<dbReference type="InterPro" id="IPR048261">
    <property type="entry name" value="SlpA/SlyD-like_ins_sf"/>
</dbReference>
<dbReference type="Proteomes" id="UP000319627">
    <property type="component" value="Unassembled WGS sequence"/>
</dbReference>
<dbReference type="InterPro" id="IPR046357">
    <property type="entry name" value="PPIase_dom_sf"/>
</dbReference>
<feature type="domain" description="PPIase FKBP-type" evidence="7">
    <location>
        <begin position="9"/>
        <end position="143"/>
    </location>
</feature>
<dbReference type="Gene3D" id="2.40.10.330">
    <property type="match status" value="1"/>
</dbReference>
<organism evidence="8 9">
    <name type="scientific">Azomonas agilis</name>
    <dbReference type="NCBI Taxonomy" id="116849"/>
    <lineage>
        <taxon>Bacteria</taxon>
        <taxon>Pseudomonadati</taxon>
        <taxon>Pseudomonadota</taxon>
        <taxon>Gammaproteobacteria</taxon>
        <taxon>Pseudomonadales</taxon>
        <taxon>Pseudomonadaceae</taxon>
        <taxon>Azomonas</taxon>
    </lineage>
</organism>
<evidence type="ECO:0000256" key="2">
    <source>
        <dbReference type="ARBA" id="ARBA00006577"/>
    </source>
</evidence>
<dbReference type="GO" id="GO:0003755">
    <property type="term" value="F:peptidyl-prolyl cis-trans isomerase activity"/>
    <property type="evidence" value="ECO:0007669"/>
    <property type="project" value="UniProtKB-UniRule"/>
</dbReference>
<dbReference type="Pfam" id="PF00254">
    <property type="entry name" value="FKBP_C"/>
    <property type="match status" value="1"/>
</dbReference>
<evidence type="ECO:0000256" key="6">
    <source>
        <dbReference type="RuleBase" id="RU003915"/>
    </source>
</evidence>
<dbReference type="AlphaFoldDB" id="A0A562HZ55"/>
<dbReference type="EC" id="5.2.1.8" evidence="6"/>
<evidence type="ECO:0000313" key="8">
    <source>
        <dbReference type="EMBL" id="TWH64057.1"/>
    </source>
</evidence>
<comment type="catalytic activity">
    <reaction evidence="1 5 6">
        <text>[protein]-peptidylproline (omega=180) = [protein]-peptidylproline (omega=0)</text>
        <dbReference type="Rhea" id="RHEA:16237"/>
        <dbReference type="Rhea" id="RHEA-COMP:10747"/>
        <dbReference type="Rhea" id="RHEA-COMP:10748"/>
        <dbReference type="ChEBI" id="CHEBI:83833"/>
        <dbReference type="ChEBI" id="CHEBI:83834"/>
        <dbReference type="EC" id="5.2.1.8"/>
    </reaction>
</comment>
<comment type="caution">
    <text evidence="8">The sequence shown here is derived from an EMBL/GenBank/DDBJ whole genome shotgun (WGS) entry which is preliminary data.</text>
</comment>
<dbReference type="PROSITE" id="PS50059">
    <property type="entry name" value="FKBP_PPIASE"/>
    <property type="match status" value="1"/>
</dbReference>
<protein>
    <recommendedName>
        <fullName evidence="6">Peptidyl-prolyl cis-trans isomerase</fullName>
        <ecNumber evidence="6">5.2.1.8</ecNumber>
    </recommendedName>
</protein>